<feature type="domain" description="DUF6787" evidence="3">
    <location>
        <begin position="71"/>
        <end position="148"/>
    </location>
</feature>
<gene>
    <name evidence="4" type="ORF">FPAR1323_LOCUS15742</name>
</gene>
<accession>A0A7S2D5C5</accession>
<protein>
    <recommendedName>
        <fullName evidence="3">DUF6787 domain-containing protein</fullName>
    </recommendedName>
</protein>
<dbReference type="AlphaFoldDB" id="A0A7S2D5C5"/>
<name>A0A7S2D5C5_9STRA</name>
<feature type="transmembrane region" description="Helical" evidence="2">
    <location>
        <begin position="110"/>
        <end position="131"/>
    </location>
</feature>
<keyword evidence="2" id="KW-0812">Transmembrane</keyword>
<keyword evidence="2" id="KW-0472">Membrane</keyword>
<feature type="compositionally biased region" description="Low complexity" evidence="1">
    <location>
        <begin position="27"/>
        <end position="37"/>
    </location>
</feature>
<feature type="region of interest" description="Disordered" evidence="1">
    <location>
        <begin position="27"/>
        <end position="46"/>
    </location>
</feature>
<evidence type="ECO:0000313" key="4">
    <source>
        <dbReference type="EMBL" id="CAD9444953.1"/>
    </source>
</evidence>
<evidence type="ECO:0000259" key="3">
    <source>
        <dbReference type="Pfam" id="PF20584"/>
    </source>
</evidence>
<keyword evidence="2" id="KW-1133">Transmembrane helix</keyword>
<feature type="transmembrane region" description="Helical" evidence="2">
    <location>
        <begin position="69"/>
        <end position="90"/>
    </location>
</feature>
<dbReference type="EMBL" id="HBGT01030137">
    <property type="protein sequence ID" value="CAD9444953.1"/>
    <property type="molecule type" value="Transcribed_RNA"/>
</dbReference>
<proteinExistence type="predicted"/>
<dbReference type="InterPro" id="IPR046714">
    <property type="entry name" value="DUF6787"/>
</dbReference>
<evidence type="ECO:0000256" key="1">
    <source>
        <dbReference type="SAM" id="MobiDB-lite"/>
    </source>
</evidence>
<reference evidence="4" key="1">
    <citation type="submission" date="2021-01" db="EMBL/GenBank/DDBJ databases">
        <authorList>
            <person name="Corre E."/>
            <person name="Pelletier E."/>
            <person name="Niang G."/>
            <person name="Scheremetjew M."/>
            <person name="Finn R."/>
            <person name="Kale V."/>
            <person name="Holt S."/>
            <person name="Cochrane G."/>
            <person name="Meng A."/>
            <person name="Brown T."/>
            <person name="Cohen L."/>
        </authorList>
    </citation>
    <scope>NUCLEOTIDE SEQUENCE</scope>
    <source>
        <strain evidence="4">RCC1693</strain>
    </source>
</reference>
<organism evidence="4">
    <name type="scientific">Florenciella parvula</name>
    <dbReference type="NCBI Taxonomy" id="236787"/>
    <lineage>
        <taxon>Eukaryota</taxon>
        <taxon>Sar</taxon>
        <taxon>Stramenopiles</taxon>
        <taxon>Ochrophyta</taxon>
        <taxon>Dictyochophyceae</taxon>
        <taxon>Florenciellales</taxon>
        <taxon>Florenciella</taxon>
    </lineage>
</organism>
<sequence>MVRGAASAVSRPSCPVPASVEARLTKSGSGRRAFSSSSGGGGGEETIGQRFWAWTTQKRPSWREDMGEAAVIFTVFGITGSSSVALVRPALKHTIGLEGTMSEGPWSYRIGSILAVSPVYACVLLTVGTVAGRHTFFSMMATNIFGRFLPSSVSKYIACPPVLAKRTAQEASKATAKAGEKLTK</sequence>
<dbReference type="Pfam" id="PF20584">
    <property type="entry name" value="DUF6787"/>
    <property type="match status" value="1"/>
</dbReference>
<evidence type="ECO:0000256" key="2">
    <source>
        <dbReference type="SAM" id="Phobius"/>
    </source>
</evidence>